<dbReference type="PANTHER" id="PTHR36435:SF1">
    <property type="entry name" value="CAAX AMINO TERMINAL PROTEASE FAMILY PROTEIN"/>
    <property type="match status" value="1"/>
</dbReference>
<dbReference type="AlphaFoldDB" id="A0AAE3J5W2"/>
<dbReference type="EMBL" id="JAJEPR010000007">
    <property type="protein sequence ID" value="MCC2189374.1"/>
    <property type="molecule type" value="Genomic_DNA"/>
</dbReference>
<dbReference type="RefSeq" id="WP_227614729.1">
    <property type="nucleotide sequence ID" value="NZ_JAJEPR010000007.1"/>
</dbReference>
<evidence type="ECO:0000313" key="3">
    <source>
        <dbReference type="EMBL" id="MCC2189374.1"/>
    </source>
</evidence>
<dbReference type="GO" id="GO:0004175">
    <property type="term" value="F:endopeptidase activity"/>
    <property type="evidence" value="ECO:0007669"/>
    <property type="project" value="UniProtKB-ARBA"/>
</dbReference>
<sequence length="302" mass="33137">MTNSKKANGLFLTMTVCIICFYLFGKGLVTGLPVSIRLISSEIVYLIPVLLCLLIGRDSIGKLIPHRAPRISTLLMTILFVLLLEPLMTCLNVFTMLFSTNYVLETRSDLSIISVPLQLICIAVVPAVLEEFMFRGVFAGYYREKGILTAALLSGLVFGLFHLNFNQFGYAFALGVAFALLLEGTGSIFYGMFAHFLINGFSVIITALSDKILPLTGEESIAAVAESMTTETLVNTFCVYAVIAAVSTCLAGAVYIWIVKHSGRTAYLEKNWKGSGEKKVSPVFLIGVVLCLGFMVWRDFWA</sequence>
<comment type="caution">
    <text evidence="3">The sequence shown here is derived from an EMBL/GenBank/DDBJ whole genome shotgun (WGS) entry which is preliminary data.</text>
</comment>
<keyword evidence="3" id="KW-0645">Protease</keyword>
<accession>A0AAE3J5W2</accession>
<keyword evidence="4" id="KW-1185">Reference proteome</keyword>
<evidence type="ECO:0000256" key="1">
    <source>
        <dbReference type="SAM" id="Phobius"/>
    </source>
</evidence>
<dbReference type="GO" id="GO:0008237">
    <property type="term" value="F:metallopeptidase activity"/>
    <property type="evidence" value="ECO:0007669"/>
    <property type="project" value="UniProtKB-KW"/>
</dbReference>
<feature type="transmembrane region" description="Helical" evidence="1">
    <location>
        <begin position="110"/>
        <end position="134"/>
    </location>
</feature>
<keyword evidence="3" id="KW-0482">Metalloprotease</keyword>
<keyword evidence="1" id="KW-0472">Membrane</keyword>
<feature type="domain" description="CAAX prenyl protease 2/Lysostaphin resistance protein A-like" evidence="2">
    <location>
        <begin position="116"/>
        <end position="200"/>
    </location>
</feature>
<evidence type="ECO:0000313" key="4">
    <source>
        <dbReference type="Proteomes" id="UP001197875"/>
    </source>
</evidence>
<proteinExistence type="predicted"/>
<feature type="transmembrane region" description="Helical" evidence="1">
    <location>
        <begin position="169"/>
        <end position="189"/>
    </location>
</feature>
<protein>
    <submittedName>
        <fullName evidence="3">CPBP family intramembrane metalloprotease</fullName>
    </submittedName>
</protein>
<name>A0AAE3J5W2_9FIRM</name>
<dbReference type="GO" id="GO:0080120">
    <property type="term" value="P:CAAX-box protein maturation"/>
    <property type="evidence" value="ECO:0007669"/>
    <property type="project" value="UniProtKB-ARBA"/>
</dbReference>
<dbReference type="Proteomes" id="UP001197875">
    <property type="component" value="Unassembled WGS sequence"/>
</dbReference>
<keyword evidence="1" id="KW-1133">Transmembrane helix</keyword>
<organism evidence="3 4">
    <name type="scientific">Fusicatenibacter faecihominis</name>
    <dbReference type="NCBI Taxonomy" id="2881276"/>
    <lineage>
        <taxon>Bacteria</taxon>
        <taxon>Bacillati</taxon>
        <taxon>Bacillota</taxon>
        <taxon>Clostridia</taxon>
        <taxon>Lachnospirales</taxon>
        <taxon>Lachnospiraceae</taxon>
        <taxon>Fusicatenibacter</taxon>
    </lineage>
</organism>
<keyword evidence="1" id="KW-0812">Transmembrane</keyword>
<dbReference type="PANTHER" id="PTHR36435">
    <property type="entry name" value="SLR1288 PROTEIN"/>
    <property type="match status" value="1"/>
</dbReference>
<dbReference type="InterPro" id="IPR052710">
    <property type="entry name" value="CAAX_protease"/>
</dbReference>
<keyword evidence="3" id="KW-0378">Hydrolase</keyword>
<feature type="transmembrane region" description="Helical" evidence="1">
    <location>
        <begin position="146"/>
        <end position="163"/>
    </location>
</feature>
<dbReference type="Pfam" id="PF02517">
    <property type="entry name" value="Rce1-like"/>
    <property type="match status" value="1"/>
</dbReference>
<feature type="transmembrane region" description="Helical" evidence="1">
    <location>
        <begin position="233"/>
        <end position="259"/>
    </location>
</feature>
<feature type="transmembrane region" description="Helical" evidence="1">
    <location>
        <begin position="280"/>
        <end position="297"/>
    </location>
</feature>
<feature type="transmembrane region" description="Helical" evidence="1">
    <location>
        <begin position="7"/>
        <end position="24"/>
    </location>
</feature>
<feature type="transmembrane region" description="Helical" evidence="1">
    <location>
        <begin position="36"/>
        <end position="56"/>
    </location>
</feature>
<dbReference type="InterPro" id="IPR003675">
    <property type="entry name" value="Rce1/LyrA-like_dom"/>
</dbReference>
<evidence type="ECO:0000259" key="2">
    <source>
        <dbReference type="Pfam" id="PF02517"/>
    </source>
</evidence>
<feature type="transmembrane region" description="Helical" evidence="1">
    <location>
        <begin position="77"/>
        <end position="98"/>
    </location>
</feature>
<gene>
    <name evidence="3" type="ORF">LKD71_06045</name>
</gene>
<reference evidence="3 4" key="1">
    <citation type="submission" date="2021-10" db="EMBL/GenBank/DDBJ databases">
        <title>Anaerobic single-cell dispensing facilitates the cultivation of human gut bacteria.</title>
        <authorList>
            <person name="Afrizal A."/>
        </authorList>
    </citation>
    <scope>NUCLEOTIDE SEQUENCE [LARGE SCALE GENOMIC DNA]</scope>
    <source>
        <strain evidence="3 4">CLA-AA-H277</strain>
    </source>
</reference>